<proteinExistence type="predicted"/>
<dbReference type="AlphaFoldDB" id="A0A141GNH8"/>
<evidence type="ECO:0000313" key="2">
    <source>
        <dbReference type="EMBL" id="ALL53606.1"/>
    </source>
</evidence>
<protein>
    <submittedName>
        <fullName evidence="2">Uncharacterized protein</fullName>
    </submittedName>
</protein>
<reference evidence="2" key="1">
    <citation type="submission" date="2015-02" db="EMBL/GenBank/DDBJ databases">
        <authorList>
            <person name="Chooi Y.-H."/>
        </authorList>
    </citation>
    <scope>NUCLEOTIDE SEQUENCE</scope>
</reference>
<feature type="transmembrane region" description="Helical" evidence="1">
    <location>
        <begin position="21"/>
        <end position="40"/>
    </location>
</feature>
<organism evidence="2">
    <name type="scientific">uncultured firmicutes bacterium contig_61</name>
    <dbReference type="NCBI Taxonomy" id="1643555"/>
    <lineage>
        <taxon>Bacteria</taxon>
        <taxon>Bacillati</taxon>
        <taxon>Bacillota</taxon>
        <taxon>environmental samples</taxon>
    </lineage>
</organism>
<dbReference type="Pfam" id="PF06541">
    <property type="entry name" value="ABC_trans_CmpB"/>
    <property type="match status" value="1"/>
</dbReference>
<keyword evidence="1" id="KW-1133">Transmembrane helix</keyword>
<feature type="transmembrane region" description="Helical" evidence="1">
    <location>
        <begin position="46"/>
        <end position="67"/>
    </location>
</feature>
<name>A0A141GNH8_9FIRM</name>
<dbReference type="InterPro" id="IPR010540">
    <property type="entry name" value="CmpB_TMEM229"/>
</dbReference>
<dbReference type="EMBL" id="KP867045">
    <property type="protein sequence ID" value="ALL53606.1"/>
    <property type="molecule type" value="Genomic_DNA"/>
</dbReference>
<feature type="transmembrane region" description="Helical" evidence="1">
    <location>
        <begin position="122"/>
        <end position="141"/>
    </location>
</feature>
<keyword evidence="1" id="KW-0472">Membrane</keyword>
<keyword evidence="1" id="KW-0812">Transmembrane</keyword>
<sequence length="157" mass="18684">MENTYNLVRWKPFFKPNFLTGPFKPMYGIAPVLLVILIQPAMPLELVLFLCLIVPLLVEYITGALLLRLFSIRYWDYRHLCFQLHGHVALGYAICWMVLSYGVVIYLHPSVRTLYMLLSRDWLALFPLYFIYFTLDVIWAVRRHLNLRKSSIRYRPI</sequence>
<evidence type="ECO:0000256" key="1">
    <source>
        <dbReference type="SAM" id="Phobius"/>
    </source>
</evidence>
<feature type="transmembrane region" description="Helical" evidence="1">
    <location>
        <begin position="88"/>
        <end position="107"/>
    </location>
</feature>
<accession>A0A141GNH8</accession>